<reference evidence="2 3" key="1">
    <citation type="journal article" date="2016" name="Environ. Microbiol.">
        <title>Genomic resolution of a cold subsurface aquifer community provides metabolic insights for novel microbes adapted to high CO concentrations.</title>
        <authorList>
            <person name="Probst A.J."/>
            <person name="Castelle C.J."/>
            <person name="Singh A."/>
            <person name="Brown C.T."/>
            <person name="Anantharaman K."/>
            <person name="Sharon I."/>
            <person name="Hug L.A."/>
            <person name="Burstein D."/>
            <person name="Emerson J.B."/>
            <person name="Thomas B.C."/>
            <person name="Banfield J.F."/>
        </authorList>
    </citation>
    <scope>NUCLEOTIDE SEQUENCE [LARGE SCALE GENOMIC DNA]</scope>
    <source>
        <strain evidence="2">CG2_30_33_16</strain>
    </source>
</reference>
<evidence type="ECO:0000259" key="1">
    <source>
        <dbReference type="Pfam" id="PF01850"/>
    </source>
</evidence>
<dbReference type="SUPFAM" id="SSF88723">
    <property type="entry name" value="PIN domain-like"/>
    <property type="match status" value="1"/>
</dbReference>
<organism evidence="2 3">
    <name type="scientific">Candidatus Roizmanbacteria bacterium CG2_30_33_16</name>
    <dbReference type="NCBI Taxonomy" id="1805340"/>
    <lineage>
        <taxon>Bacteria</taxon>
        <taxon>Candidatus Roizmaniibacteriota</taxon>
    </lineage>
</organism>
<evidence type="ECO:0000313" key="2">
    <source>
        <dbReference type="EMBL" id="OIP85515.1"/>
    </source>
</evidence>
<dbReference type="InterPro" id="IPR029060">
    <property type="entry name" value="PIN-like_dom_sf"/>
</dbReference>
<name>A0A1J5HM65_9BACT</name>
<dbReference type="CDD" id="cd09854">
    <property type="entry name" value="PIN_VapC-like"/>
    <property type="match status" value="1"/>
</dbReference>
<accession>A0A1J5HM65</accession>
<dbReference type="Proteomes" id="UP000183758">
    <property type="component" value="Unassembled WGS sequence"/>
</dbReference>
<gene>
    <name evidence="2" type="ORF">AUK04_01130</name>
</gene>
<dbReference type="AlphaFoldDB" id="A0A1J5HM65"/>
<proteinExistence type="predicted"/>
<dbReference type="EMBL" id="MNZM01000026">
    <property type="protein sequence ID" value="OIP85515.1"/>
    <property type="molecule type" value="Genomic_DNA"/>
</dbReference>
<dbReference type="Gene3D" id="3.40.50.1010">
    <property type="entry name" value="5'-nuclease"/>
    <property type="match status" value="1"/>
</dbReference>
<dbReference type="Pfam" id="PF01850">
    <property type="entry name" value="PIN"/>
    <property type="match status" value="1"/>
</dbReference>
<comment type="caution">
    <text evidence="2">The sequence shown here is derived from an EMBL/GenBank/DDBJ whole genome shotgun (WGS) entry which is preliminary data.</text>
</comment>
<feature type="domain" description="PIN" evidence="1">
    <location>
        <begin position="3"/>
        <end position="124"/>
    </location>
</feature>
<evidence type="ECO:0000313" key="3">
    <source>
        <dbReference type="Proteomes" id="UP000183758"/>
    </source>
</evidence>
<protein>
    <recommendedName>
        <fullName evidence="1">PIN domain-containing protein</fullName>
    </recommendedName>
</protein>
<sequence>MGLIDTNLLVYAHNELSSYFIGAKTFLKNQANRSELCFTPQIFLEAYRIFTQKIEKPLTIKQAWQVIGYYQTFPSVRIVYPKASVLTIIERLSVRYKIKGSRIFDTYLVATMLCNDIKTIYTHNVKDLIMYKEIKVIDPLMQ</sequence>
<dbReference type="InterPro" id="IPR002716">
    <property type="entry name" value="PIN_dom"/>
</dbReference>